<accession>A0A507BHK5</accession>
<dbReference type="GO" id="GO:0071916">
    <property type="term" value="F:dipeptide transmembrane transporter activity"/>
    <property type="evidence" value="ECO:0007669"/>
    <property type="project" value="UniProtKB-ARBA"/>
</dbReference>
<evidence type="ECO:0000256" key="7">
    <source>
        <dbReference type="SAM" id="Phobius"/>
    </source>
</evidence>
<proteinExistence type="inferred from homology"/>
<evidence type="ECO:0000313" key="9">
    <source>
        <dbReference type="Proteomes" id="UP000319257"/>
    </source>
</evidence>
<evidence type="ECO:0000256" key="1">
    <source>
        <dbReference type="ARBA" id="ARBA00004141"/>
    </source>
</evidence>
<feature type="transmembrane region" description="Helical" evidence="7">
    <location>
        <begin position="484"/>
        <end position="508"/>
    </location>
</feature>
<feature type="transmembrane region" description="Helical" evidence="7">
    <location>
        <begin position="186"/>
        <end position="204"/>
    </location>
</feature>
<keyword evidence="9" id="KW-1185">Reference proteome</keyword>
<comment type="subcellular location">
    <subcellularLocation>
        <location evidence="1">Membrane</location>
        <topology evidence="1">Multi-pass membrane protein</topology>
    </subcellularLocation>
</comment>
<sequence>MATTTHDRDAITANEEYNDVEKKELGMDTVPTGDHHAALYLMDEDYEGKPTEEERKSLRRVPGKIPWVAYLLCIVEFCERASYYGVQPLISNYVNRPMPDGGNGWGAPPRGDQQTAGALGMGTVKANAVTQAFSMLAYALPLVFGWLADAKTGRYRIICWGVAVFGVAHALLVASGDRHLLASGNAKGPFFLSIYMLSIGAGMFKPNVSPLLLDQMTQSRPIVKTLGSGERVIEDPEHTTERVVLLFYLMINVGGFFGVATAYSEKYIGWWLAFLLPLLVYLPLPFLLWFLHKRLILHPPGGSDLPNVFRILIICFRRGGFKRMLKGKGFWDLAKPSELRAAGLNYRTHWNDQFVDDVRRTFQATGIFCFFPIQYLNDNGIGGAAGFLSTMLRTDGVPNDVINNFNPLSIIVMSPVLNYLLYPAIRKAKIHYGPIARITTGLAMSTIGGIGYTVLNYYAYRESPCGEFGSSDCKVGSGVADISIWWMALPFAIGGISELFVNVPAYGLAYSRAPVNMRGLVSAINLFNTAVAYIIGLACSSVITDPYLTWDFGGCAIAGGILTVVFYFTFRHIDAEEYVISMNKNELEMTGTDAPIVAESDINKSINRPAPIAENEQNMISQKQ</sequence>
<evidence type="ECO:0000256" key="2">
    <source>
        <dbReference type="ARBA" id="ARBA00005982"/>
    </source>
</evidence>
<evidence type="ECO:0008006" key="10">
    <source>
        <dbReference type="Google" id="ProtNLM"/>
    </source>
</evidence>
<evidence type="ECO:0000256" key="4">
    <source>
        <dbReference type="ARBA" id="ARBA00022692"/>
    </source>
</evidence>
<name>A0A507BHK5_9PEZI</name>
<feature type="transmembrane region" description="Helical" evidence="7">
    <location>
        <begin position="269"/>
        <end position="291"/>
    </location>
</feature>
<dbReference type="Proteomes" id="UP000319257">
    <property type="component" value="Unassembled WGS sequence"/>
</dbReference>
<keyword evidence="3" id="KW-0813">Transport</keyword>
<dbReference type="FunFam" id="1.20.1250.20:FF:000085">
    <property type="entry name" value="MFS peptide transporter Ptr2"/>
    <property type="match status" value="1"/>
</dbReference>
<protein>
    <recommendedName>
        <fullName evidence="10">Peptide transporter</fullName>
    </recommendedName>
</protein>
<dbReference type="GO" id="GO:0005886">
    <property type="term" value="C:plasma membrane"/>
    <property type="evidence" value="ECO:0007669"/>
    <property type="project" value="UniProtKB-ARBA"/>
</dbReference>
<organism evidence="8 9">
    <name type="scientific">Thyridium curvatum</name>
    <dbReference type="NCBI Taxonomy" id="1093900"/>
    <lineage>
        <taxon>Eukaryota</taxon>
        <taxon>Fungi</taxon>
        <taxon>Dikarya</taxon>
        <taxon>Ascomycota</taxon>
        <taxon>Pezizomycotina</taxon>
        <taxon>Sordariomycetes</taxon>
        <taxon>Sordariomycetidae</taxon>
        <taxon>Thyridiales</taxon>
        <taxon>Thyridiaceae</taxon>
        <taxon>Thyridium</taxon>
    </lineage>
</organism>
<evidence type="ECO:0000256" key="6">
    <source>
        <dbReference type="ARBA" id="ARBA00023136"/>
    </source>
</evidence>
<dbReference type="OrthoDB" id="8904098at2759"/>
<dbReference type="EMBL" id="SKBQ01000019">
    <property type="protein sequence ID" value="TPX16218.1"/>
    <property type="molecule type" value="Genomic_DNA"/>
</dbReference>
<dbReference type="InParanoid" id="A0A507BHK5"/>
<dbReference type="GeneID" id="41971660"/>
<keyword evidence="4 7" id="KW-0812">Transmembrane</keyword>
<feature type="transmembrane region" description="Helical" evidence="7">
    <location>
        <begin position="520"/>
        <end position="543"/>
    </location>
</feature>
<feature type="transmembrane region" description="Helical" evidence="7">
    <location>
        <begin position="243"/>
        <end position="263"/>
    </location>
</feature>
<keyword evidence="6 7" id="KW-0472">Membrane</keyword>
<dbReference type="RefSeq" id="XP_030997929.1">
    <property type="nucleotide sequence ID" value="XM_031138599.1"/>
</dbReference>
<keyword evidence="5 7" id="KW-1133">Transmembrane helix</keyword>
<dbReference type="SUPFAM" id="SSF103473">
    <property type="entry name" value="MFS general substrate transporter"/>
    <property type="match status" value="1"/>
</dbReference>
<dbReference type="Gene3D" id="1.20.1250.20">
    <property type="entry name" value="MFS general substrate transporter like domains"/>
    <property type="match status" value="1"/>
</dbReference>
<feature type="transmembrane region" description="Helical" evidence="7">
    <location>
        <begin position="435"/>
        <end position="455"/>
    </location>
</feature>
<dbReference type="AlphaFoldDB" id="A0A507BHK5"/>
<feature type="transmembrane region" description="Helical" evidence="7">
    <location>
        <begin position="155"/>
        <end position="174"/>
    </location>
</feature>
<comment type="caution">
    <text evidence="8">The sequence shown here is derived from an EMBL/GenBank/DDBJ whole genome shotgun (WGS) entry which is preliminary data.</text>
</comment>
<evidence type="ECO:0000256" key="5">
    <source>
        <dbReference type="ARBA" id="ARBA00022989"/>
    </source>
</evidence>
<dbReference type="InterPro" id="IPR000109">
    <property type="entry name" value="POT_fam"/>
</dbReference>
<reference evidence="8 9" key="1">
    <citation type="submission" date="2019-06" db="EMBL/GenBank/DDBJ databases">
        <title>Draft genome sequence of the filamentous fungus Phialemoniopsis curvata isolated from diesel fuel.</title>
        <authorList>
            <person name="Varaljay V.A."/>
            <person name="Lyon W.J."/>
            <person name="Crouch A.L."/>
            <person name="Drake C.E."/>
            <person name="Hollomon J.M."/>
            <person name="Nadeau L.J."/>
            <person name="Nunn H.S."/>
            <person name="Stevenson B.S."/>
            <person name="Bojanowski C.L."/>
            <person name="Crookes-Goodson W.J."/>
        </authorList>
    </citation>
    <scope>NUCLEOTIDE SEQUENCE [LARGE SCALE GENOMIC DNA]</scope>
    <source>
        <strain evidence="8 9">D216</strain>
    </source>
</reference>
<comment type="similarity">
    <text evidence="2">Belongs to the major facilitator superfamily. Proton-dependent oligopeptide transporter (POT/PTR) (TC 2.A.17) family.</text>
</comment>
<evidence type="ECO:0000256" key="3">
    <source>
        <dbReference type="ARBA" id="ARBA00022448"/>
    </source>
</evidence>
<feature type="transmembrane region" description="Helical" evidence="7">
    <location>
        <begin position="128"/>
        <end position="148"/>
    </location>
</feature>
<feature type="transmembrane region" description="Helical" evidence="7">
    <location>
        <begin position="549"/>
        <end position="570"/>
    </location>
</feature>
<dbReference type="PANTHER" id="PTHR11654">
    <property type="entry name" value="OLIGOPEPTIDE TRANSPORTER-RELATED"/>
    <property type="match status" value="1"/>
</dbReference>
<dbReference type="InterPro" id="IPR036259">
    <property type="entry name" value="MFS_trans_sf"/>
</dbReference>
<gene>
    <name evidence="8" type="ORF">E0L32_004213</name>
</gene>
<evidence type="ECO:0000313" key="8">
    <source>
        <dbReference type="EMBL" id="TPX16218.1"/>
    </source>
</evidence>
<dbReference type="Pfam" id="PF00854">
    <property type="entry name" value="PTR2"/>
    <property type="match status" value="1"/>
</dbReference>